<accession>A0A9D1UNZ6</accession>
<dbReference type="GO" id="GO:0006865">
    <property type="term" value="P:amino acid transport"/>
    <property type="evidence" value="ECO:0007669"/>
    <property type="project" value="UniProtKB-KW"/>
</dbReference>
<keyword evidence="3" id="KW-1003">Cell membrane</keyword>
<evidence type="ECO:0000256" key="8">
    <source>
        <dbReference type="ARBA" id="ARBA00023136"/>
    </source>
</evidence>
<comment type="similarity">
    <text evidence="1">Belongs to the ABC transporter superfamily.</text>
</comment>
<dbReference type="FunFam" id="3.40.50.300:FF:000056">
    <property type="entry name" value="Cell division ATP-binding protein FtsE"/>
    <property type="match status" value="1"/>
</dbReference>
<gene>
    <name evidence="10" type="ORF">H9868_10035</name>
</gene>
<keyword evidence="5 10" id="KW-0067">ATP-binding</keyword>
<dbReference type="PROSITE" id="PS00211">
    <property type="entry name" value="ABC_TRANSPORTER_1"/>
    <property type="match status" value="1"/>
</dbReference>
<evidence type="ECO:0000256" key="1">
    <source>
        <dbReference type="ARBA" id="ARBA00005417"/>
    </source>
</evidence>
<keyword evidence="4" id="KW-0547">Nucleotide-binding</keyword>
<protein>
    <submittedName>
        <fullName evidence="10">ATP-binding cassette domain-containing protein</fullName>
    </submittedName>
</protein>
<dbReference type="SUPFAM" id="SSF55021">
    <property type="entry name" value="ACT-like"/>
    <property type="match status" value="1"/>
</dbReference>
<dbReference type="InterPro" id="IPR050086">
    <property type="entry name" value="MetN_ABC_transporter-like"/>
</dbReference>
<sequence length="343" mass="37105">MIKLEHISKTFPTAEGEVQALRDVSITIGDGDIYGIVGMSGAGKSTLVRCINLLERPTEGQVLIDGLIETEDGGPVDLCRLKPAQLRQARRSISMIFQQFNLLMQRTCLNNICFPMEIAGVPKAQAKKRAQELLEIVGLPDKAGAYPAQLSGGQKQRIAIARALASNPKILLCDEATSALDPTTTRSILRLVQDINKRLGITVVVITHEMAVVEEICTHVTILDHGQVMETGTVEEVFSNPKTEAGRKLVFPEGAAIQQLPAVRVVRVVFNGGSSYEPLIASLAIDCQVKVNILGADTKNINGQAFGSMLLGLPEDPAEAAKAMTYLRNQPNVTVEEVQDYHG</sequence>
<evidence type="ECO:0000313" key="10">
    <source>
        <dbReference type="EMBL" id="HIW94859.1"/>
    </source>
</evidence>
<evidence type="ECO:0000259" key="9">
    <source>
        <dbReference type="PROSITE" id="PS50893"/>
    </source>
</evidence>
<dbReference type="CDD" id="cd03258">
    <property type="entry name" value="ABC_MetN_methionine_transporter"/>
    <property type="match status" value="1"/>
</dbReference>
<keyword evidence="6" id="KW-1278">Translocase</keyword>
<evidence type="ECO:0000256" key="2">
    <source>
        <dbReference type="ARBA" id="ARBA00022448"/>
    </source>
</evidence>
<dbReference type="PANTHER" id="PTHR43166">
    <property type="entry name" value="AMINO ACID IMPORT ATP-BINDING PROTEIN"/>
    <property type="match status" value="1"/>
</dbReference>
<evidence type="ECO:0000313" key="11">
    <source>
        <dbReference type="Proteomes" id="UP000824192"/>
    </source>
</evidence>
<organism evidence="10 11">
    <name type="scientific">Candidatus Flavonifractor merdipullorum</name>
    <dbReference type="NCBI Taxonomy" id="2838590"/>
    <lineage>
        <taxon>Bacteria</taxon>
        <taxon>Bacillati</taxon>
        <taxon>Bacillota</taxon>
        <taxon>Clostridia</taxon>
        <taxon>Eubacteriales</taxon>
        <taxon>Oscillospiraceae</taxon>
        <taxon>Flavonifractor</taxon>
    </lineage>
</organism>
<dbReference type="Pfam" id="PF09383">
    <property type="entry name" value="NIL"/>
    <property type="match status" value="1"/>
</dbReference>
<dbReference type="EMBL" id="DXGA01000217">
    <property type="protein sequence ID" value="HIW94859.1"/>
    <property type="molecule type" value="Genomic_DNA"/>
</dbReference>
<dbReference type="GO" id="GO:0016887">
    <property type="term" value="F:ATP hydrolysis activity"/>
    <property type="evidence" value="ECO:0007669"/>
    <property type="project" value="InterPro"/>
</dbReference>
<feature type="domain" description="ABC transporter" evidence="9">
    <location>
        <begin position="2"/>
        <end position="250"/>
    </location>
</feature>
<evidence type="ECO:0000256" key="3">
    <source>
        <dbReference type="ARBA" id="ARBA00022475"/>
    </source>
</evidence>
<dbReference type="InterPro" id="IPR045865">
    <property type="entry name" value="ACT-like_dom_sf"/>
</dbReference>
<evidence type="ECO:0000256" key="6">
    <source>
        <dbReference type="ARBA" id="ARBA00022967"/>
    </source>
</evidence>
<dbReference type="AlphaFoldDB" id="A0A9D1UNZ6"/>
<keyword evidence="2" id="KW-0813">Transport</keyword>
<dbReference type="Pfam" id="PF00005">
    <property type="entry name" value="ABC_tran"/>
    <property type="match status" value="1"/>
</dbReference>
<keyword evidence="8" id="KW-0472">Membrane</keyword>
<evidence type="ECO:0000256" key="5">
    <source>
        <dbReference type="ARBA" id="ARBA00022840"/>
    </source>
</evidence>
<reference evidence="10" key="1">
    <citation type="journal article" date="2021" name="PeerJ">
        <title>Extensive microbial diversity within the chicken gut microbiome revealed by metagenomics and culture.</title>
        <authorList>
            <person name="Gilroy R."/>
            <person name="Ravi A."/>
            <person name="Getino M."/>
            <person name="Pursley I."/>
            <person name="Horton D.L."/>
            <person name="Alikhan N.F."/>
            <person name="Baker D."/>
            <person name="Gharbi K."/>
            <person name="Hall N."/>
            <person name="Watson M."/>
            <person name="Adriaenssens E.M."/>
            <person name="Foster-Nyarko E."/>
            <person name="Jarju S."/>
            <person name="Secka A."/>
            <person name="Antonio M."/>
            <person name="Oren A."/>
            <person name="Chaudhuri R.R."/>
            <person name="La Ragione R."/>
            <person name="Hildebrand F."/>
            <person name="Pallen M.J."/>
        </authorList>
    </citation>
    <scope>NUCLEOTIDE SEQUENCE</scope>
    <source>
        <strain evidence="10">ChiGjej6B6-1540</strain>
    </source>
</reference>
<dbReference type="Gene3D" id="3.40.50.300">
    <property type="entry name" value="P-loop containing nucleotide triphosphate hydrolases"/>
    <property type="match status" value="1"/>
</dbReference>
<dbReference type="SMART" id="SM00382">
    <property type="entry name" value="AAA"/>
    <property type="match status" value="1"/>
</dbReference>
<proteinExistence type="inferred from homology"/>
<reference evidence="10" key="2">
    <citation type="submission" date="2021-04" db="EMBL/GenBank/DDBJ databases">
        <authorList>
            <person name="Gilroy R."/>
        </authorList>
    </citation>
    <scope>NUCLEOTIDE SEQUENCE</scope>
    <source>
        <strain evidence="10">ChiGjej6B6-1540</strain>
    </source>
</reference>
<keyword evidence="7" id="KW-0029">Amino-acid transport</keyword>
<dbReference type="InterPro" id="IPR018449">
    <property type="entry name" value="NIL_domain"/>
</dbReference>
<evidence type="ECO:0000256" key="7">
    <source>
        <dbReference type="ARBA" id="ARBA00022970"/>
    </source>
</evidence>
<dbReference type="PROSITE" id="PS50893">
    <property type="entry name" value="ABC_TRANSPORTER_2"/>
    <property type="match status" value="1"/>
</dbReference>
<dbReference type="GO" id="GO:0005886">
    <property type="term" value="C:plasma membrane"/>
    <property type="evidence" value="ECO:0007669"/>
    <property type="project" value="UniProtKB-ARBA"/>
</dbReference>
<dbReference type="Proteomes" id="UP000824192">
    <property type="component" value="Unassembled WGS sequence"/>
</dbReference>
<dbReference type="SMART" id="SM00930">
    <property type="entry name" value="NIL"/>
    <property type="match status" value="1"/>
</dbReference>
<dbReference type="InterPro" id="IPR027417">
    <property type="entry name" value="P-loop_NTPase"/>
</dbReference>
<dbReference type="PANTHER" id="PTHR43166:SF30">
    <property type="entry name" value="METHIONINE IMPORT ATP-BINDING PROTEIN METN"/>
    <property type="match status" value="1"/>
</dbReference>
<dbReference type="InterPro" id="IPR003439">
    <property type="entry name" value="ABC_transporter-like_ATP-bd"/>
</dbReference>
<dbReference type="GO" id="GO:0005524">
    <property type="term" value="F:ATP binding"/>
    <property type="evidence" value="ECO:0007669"/>
    <property type="project" value="UniProtKB-KW"/>
</dbReference>
<comment type="caution">
    <text evidence="10">The sequence shown here is derived from an EMBL/GenBank/DDBJ whole genome shotgun (WGS) entry which is preliminary data.</text>
</comment>
<dbReference type="Gene3D" id="3.30.70.260">
    <property type="match status" value="1"/>
</dbReference>
<dbReference type="InterPro" id="IPR041701">
    <property type="entry name" value="MetN_ABC"/>
</dbReference>
<evidence type="ECO:0000256" key="4">
    <source>
        <dbReference type="ARBA" id="ARBA00022741"/>
    </source>
</evidence>
<dbReference type="SUPFAM" id="SSF52540">
    <property type="entry name" value="P-loop containing nucleoside triphosphate hydrolases"/>
    <property type="match status" value="1"/>
</dbReference>
<dbReference type="InterPro" id="IPR003593">
    <property type="entry name" value="AAA+_ATPase"/>
</dbReference>
<dbReference type="InterPro" id="IPR017871">
    <property type="entry name" value="ABC_transporter-like_CS"/>
</dbReference>
<name>A0A9D1UNZ6_9FIRM</name>